<dbReference type="GO" id="GO:0005886">
    <property type="term" value="C:plasma membrane"/>
    <property type="evidence" value="ECO:0007669"/>
    <property type="project" value="UniProtKB-SubCell"/>
</dbReference>
<reference evidence="13" key="2">
    <citation type="submission" date="2023-04" db="EMBL/GenBank/DDBJ databases">
        <authorList>
            <person name="Beletskiy A.V."/>
            <person name="Mardanov A.V."/>
            <person name="Ravin N.V."/>
        </authorList>
    </citation>
    <scope>NUCLEOTIDE SEQUENCE</scope>
    <source>
        <strain evidence="13">GKL-01</strain>
    </source>
</reference>
<dbReference type="SUPFAM" id="SSF64383">
    <property type="entry name" value="Cell-division protein ZipA, C-terminal domain"/>
    <property type="match status" value="1"/>
</dbReference>
<keyword evidence="6 9" id="KW-0472">Membrane</keyword>
<keyword evidence="4 9" id="KW-0812">Transmembrane</keyword>
<dbReference type="EMBL" id="CP124755">
    <property type="protein sequence ID" value="WGZ89839.1"/>
    <property type="molecule type" value="Genomic_DNA"/>
</dbReference>
<dbReference type="Proteomes" id="UP001300672">
    <property type="component" value="Chromosome"/>
</dbReference>
<comment type="function">
    <text evidence="8">Essential cell division protein that stabilizes the FtsZ protofilaments by cross-linking them and that serves as a cytoplasmic membrane anchor for the Z ring. Also required for the recruitment to the septal ring of downstream cell division proteins.</text>
</comment>
<dbReference type="GO" id="GO:0032153">
    <property type="term" value="C:cell division site"/>
    <property type="evidence" value="ECO:0007669"/>
    <property type="project" value="TreeGrafter"/>
</dbReference>
<organism evidence="13">
    <name type="scientific">Candidatus Thiocaldithrix dubininis</name>
    <dbReference type="NCBI Taxonomy" id="3080823"/>
    <lineage>
        <taxon>Bacteria</taxon>
        <taxon>Pseudomonadati</taxon>
        <taxon>Pseudomonadota</taxon>
        <taxon>Gammaproteobacteria</taxon>
        <taxon>Thiotrichales</taxon>
        <taxon>Thiotrichaceae</taxon>
        <taxon>Candidatus Thiocaldithrix</taxon>
    </lineage>
</organism>
<feature type="region of interest" description="Disordered" evidence="10">
    <location>
        <begin position="31"/>
        <end position="65"/>
    </location>
</feature>
<keyword evidence="5 11" id="KW-1133">Transmembrane helix</keyword>
<comment type="similarity">
    <text evidence="8">Belongs to the ZipA family.</text>
</comment>
<feature type="transmembrane region" description="Helical" evidence="11">
    <location>
        <begin position="6"/>
        <end position="23"/>
    </location>
</feature>
<evidence type="ECO:0000256" key="9">
    <source>
        <dbReference type="RuleBase" id="RU003613"/>
    </source>
</evidence>
<dbReference type="KEGG" id="tdu:QJT80_10025"/>
<keyword evidence="1 9" id="KW-1003">Cell membrane</keyword>
<reference evidence="13" key="1">
    <citation type="journal article" date="2023" name="Int. J. Mol. Sci.">
        <title>Metagenomics Revealed a New Genus 'Candidatus Thiocaldithrix dubininis' gen. nov., sp. nov. and a New Species 'Candidatus Thiothrix putei' sp. nov. in the Family Thiotrichaceae, Some Members of Which Have Traits of Both Na+- and H+-Motive Energetics.</title>
        <authorList>
            <person name="Ravin N.V."/>
            <person name="Muntyan M.S."/>
            <person name="Smolyakov D.D."/>
            <person name="Rudenko T.S."/>
            <person name="Beletsky A.V."/>
            <person name="Mardanov A.V."/>
            <person name="Grabovich M.Y."/>
        </authorList>
    </citation>
    <scope>NUCLEOTIDE SEQUENCE</scope>
    <source>
        <strain evidence="13">GKL-01</strain>
    </source>
</reference>
<evidence type="ECO:0000256" key="6">
    <source>
        <dbReference type="ARBA" id="ARBA00023136"/>
    </source>
</evidence>
<keyword evidence="3 8" id="KW-0132">Cell division</keyword>
<dbReference type="AlphaFoldDB" id="A0AA95H7R3"/>
<evidence type="ECO:0000256" key="4">
    <source>
        <dbReference type="ARBA" id="ARBA00022692"/>
    </source>
</evidence>
<dbReference type="GO" id="GO:0000917">
    <property type="term" value="P:division septum assembly"/>
    <property type="evidence" value="ECO:0007669"/>
    <property type="project" value="TreeGrafter"/>
</dbReference>
<dbReference type="PANTHER" id="PTHR38685">
    <property type="entry name" value="CELL DIVISION PROTEIN ZIPA"/>
    <property type="match status" value="1"/>
</dbReference>
<accession>A0AA95H7R3</accession>
<protein>
    <recommendedName>
        <fullName evidence="8">Cell division protein ZipA</fullName>
    </recommendedName>
</protein>
<dbReference type="InterPro" id="IPR011919">
    <property type="entry name" value="Cell_div_ZipA"/>
</dbReference>
<evidence type="ECO:0000256" key="1">
    <source>
        <dbReference type="ARBA" id="ARBA00022475"/>
    </source>
</evidence>
<dbReference type="InterPro" id="IPR007449">
    <property type="entry name" value="ZipA_FtsZ-bd_C"/>
</dbReference>
<dbReference type="Pfam" id="PF04354">
    <property type="entry name" value="ZipA_C"/>
    <property type="match status" value="1"/>
</dbReference>
<keyword evidence="7 8" id="KW-0131">Cell cycle</keyword>
<evidence type="ECO:0000313" key="13">
    <source>
        <dbReference type="EMBL" id="WGZ89839.1"/>
    </source>
</evidence>
<dbReference type="Gene3D" id="3.30.1400.10">
    <property type="entry name" value="ZipA, C-terminal FtsZ-binding domain"/>
    <property type="match status" value="1"/>
</dbReference>
<evidence type="ECO:0000256" key="7">
    <source>
        <dbReference type="ARBA" id="ARBA00023306"/>
    </source>
</evidence>
<gene>
    <name evidence="13" type="ORF">QJT80_10025</name>
</gene>
<evidence type="ECO:0000259" key="12">
    <source>
        <dbReference type="SMART" id="SM00771"/>
    </source>
</evidence>
<dbReference type="SMART" id="SM00771">
    <property type="entry name" value="ZipA_C"/>
    <property type="match status" value="1"/>
</dbReference>
<evidence type="ECO:0000256" key="11">
    <source>
        <dbReference type="SAM" id="Phobius"/>
    </source>
</evidence>
<name>A0AA95H7R3_9GAMM</name>
<evidence type="ECO:0000256" key="8">
    <source>
        <dbReference type="RuleBase" id="RU003612"/>
    </source>
</evidence>
<evidence type="ECO:0000256" key="3">
    <source>
        <dbReference type="ARBA" id="ARBA00022618"/>
    </source>
</evidence>
<sequence>MELVSLIIMGLGIIALIAIFFLSRTSQPKSTRKRDETVNVVRDPSGAEMSSVLHDNPARDGKRPSAQARNLSQDMLGESHAAAASNIPPTEVPAAVNTAVSLPAQLVLFVASDDSNGFDGGQVLVALQNNELSFGDMGIFHRLVLTPKGEQALFSVANGVKPWTLIPEDLVEATTPGLSLILNLPAPIPTQEAVHDFLHTAENLTQELDGVLKDQQQQIFTLAMRNQLLALAQHTSA</sequence>
<feature type="domain" description="ZipA C-terminal FtsZ-binding" evidence="12">
    <location>
        <begin position="102"/>
        <end position="228"/>
    </location>
</feature>
<dbReference type="PANTHER" id="PTHR38685:SF1">
    <property type="entry name" value="CELL DIVISION PROTEIN ZIPA"/>
    <property type="match status" value="1"/>
</dbReference>
<proteinExistence type="inferred from homology"/>
<keyword evidence="2 9" id="KW-0997">Cell inner membrane</keyword>
<comment type="subcellular location">
    <subcellularLocation>
        <location evidence="9">Cell inner membrane</location>
        <topology evidence="9">Single-pass type I membrane protein</topology>
    </subcellularLocation>
</comment>
<evidence type="ECO:0000256" key="10">
    <source>
        <dbReference type="SAM" id="MobiDB-lite"/>
    </source>
</evidence>
<dbReference type="InterPro" id="IPR036765">
    <property type="entry name" value="ZipA_FtsZ-bd_C_sf"/>
</dbReference>
<evidence type="ECO:0000256" key="5">
    <source>
        <dbReference type="ARBA" id="ARBA00022989"/>
    </source>
</evidence>
<evidence type="ECO:0000256" key="2">
    <source>
        <dbReference type="ARBA" id="ARBA00022519"/>
    </source>
</evidence>